<evidence type="ECO:0000313" key="1">
    <source>
        <dbReference type="EMBL" id="KAK7449161.1"/>
    </source>
</evidence>
<protein>
    <submittedName>
        <fullName evidence="1">Uncharacterized protein</fullName>
    </submittedName>
</protein>
<organism evidence="1 2">
    <name type="scientific">Marasmiellus scandens</name>
    <dbReference type="NCBI Taxonomy" id="2682957"/>
    <lineage>
        <taxon>Eukaryota</taxon>
        <taxon>Fungi</taxon>
        <taxon>Dikarya</taxon>
        <taxon>Basidiomycota</taxon>
        <taxon>Agaricomycotina</taxon>
        <taxon>Agaricomycetes</taxon>
        <taxon>Agaricomycetidae</taxon>
        <taxon>Agaricales</taxon>
        <taxon>Marasmiineae</taxon>
        <taxon>Omphalotaceae</taxon>
        <taxon>Marasmiellus</taxon>
    </lineage>
</organism>
<accession>A0ABR1J7W1</accession>
<sequence>MAMDPTQLFQVPSLLLTISHLSPALPGLILRFCFRPEVPAHRGLELDEGLVMAGSVVWGLNEERVAELVVHNAKGKLVAVGLAVDALFPDEPVLLSLQLFPHTRPIEISMERAATVQDATSKEIARLLSSVSPVVRHHPSVLAGKATFYVACISSMHAKVDLLYVPKQITPKQHPLHVHFEALVPLTRRLETSELAIMPGEYSWRTDKGVEKRSGELVVSQEGNGTKLGMILGIVPVNERTILSARIFNNLPVVNALTLALSTMQNAAPADIANLYSRLDSRLAHQQKPWRGVATVFVSPPPTITPCSKNQPKLTFSYGLGTPKPNYRFTPLLSGKLDLLPDEITELEGRLEHEENGYTLYVEAKAVLRRTGDGAIVLCQFYTNRMQRLLEVPCTVSTDLIVQPLPYAWVPSLVKEDLDGKRYSSLPPLAEQTEALALTGTIDSDNTRFKLTRCAASTVNDEVEGELAPLDEGGVRELARLQYDHGESGRAYEFSTEEPWELGRNEERVLRGVFRWKDGGEVKTGGGKIGICRVRSTGDVF</sequence>
<comment type="caution">
    <text evidence="1">The sequence shown here is derived from an EMBL/GenBank/DDBJ whole genome shotgun (WGS) entry which is preliminary data.</text>
</comment>
<name>A0ABR1J7W1_9AGAR</name>
<proteinExistence type="predicted"/>
<keyword evidence="2" id="KW-1185">Reference proteome</keyword>
<gene>
    <name evidence="1" type="ORF">VKT23_013311</name>
</gene>
<evidence type="ECO:0000313" key="2">
    <source>
        <dbReference type="Proteomes" id="UP001498398"/>
    </source>
</evidence>
<reference evidence="1 2" key="1">
    <citation type="submission" date="2024-01" db="EMBL/GenBank/DDBJ databases">
        <title>A draft genome for the cacao thread blight pathogen Marasmiellus scandens.</title>
        <authorList>
            <person name="Baruah I.K."/>
            <person name="Leung J."/>
            <person name="Bukari Y."/>
            <person name="Amoako-Attah I."/>
            <person name="Meinhardt L.W."/>
            <person name="Bailey B.A."/>
            <person name="Cohen S.P."/>
        </authorList>
    </citation>
    <scope>NUCLEOTIDE SEQUENCE [LARGE SCALE GENOMIC DNA]</scope>
    <source>
        <strain evidence="1 2">GH-19</strain>
    </source>
</reference>
<dbReference type="EMBL" id="JBANRG010000036">
    <property type="protein sequence ID" value="KAK7449161.1"/>
    <property type="molecule type" value="Genomic_DNA"/>
</dbReference>
<dbReference type="Proteomes" id="UP001498398">
    <property type="component" value="Unassembled WGS sequence"/>
</dbReference>